<protein>
    <submittedName>
        <fullName evidence="10">Membrane protein</fullName>
    </submittedName>
</protein>
<dbReference type="PANTHER" id="PTHR33281:SF19">
    <property type="entry name" value="VOLTAGE-DEPENDENT ANION CHANNEL-FORMING PROTEIN YNEE"/>
    <property type="match status" value="1"/>
</dbReference>
<name>A0ABM8C1N0_9BURK</name>
<dbReference type="EMBL" id="AP026966">
    <property type="protein sequence ID" value="BDT57078.1"/>
    <property type="molecule type" value="Genomic_DNA"/>
</dbReference>
<keyword evidence="3" id="KW-1003">Cell membrane</keyword>
<feature type="transmembrane region" description="Helical" evidence="9">
    <location>
        <begin position="66"/>
        <end position="84"/>
    </location>
</feature>
<feature type="transmembrane region" description="Helical" evidence="9">
    <location>
        <begin position="34"/>
        <end position="54"/>
    </location>
</feature>
<keyword evidence="6" id="KW-0406">Ion transport</keyword>
<keyword evidence="11" id="KW-1185">Reference proteome</keyword>
<evidence type="ECO:0000256" key="4">
    <source>
        <dbReference type="ARBA" id="ARBA00022692"/>
    </source>
</evidence>
<dbReference type="Proteomes" id="UP001163336">
    <property type="component" value="Chromosome"/>
</dbReference>
<comment type="subcellular location">
    <subcellularLocation>
        <location evidence="1">Cell membrane</location>
        <topology evidence="1">Multi-pass membrane protein</topology>
    </subcellularLocation>
</comment>
<evidence type="ECO:0000313" key="10">
    <source>
        <dbReference type="EMBL" id="BDT57078.1"/>
    </source>
</evidence>
<sequence>MPAPAGIFFQAAKFVIIRDRPSGLKLFLLLRGSVLHRILPVLAVNVAIAIAVTWTHGVLGGLKITVTPIPFTLIGLPLAIFLGFRNNSAYDRFWEGRKLWGELVLRSRNLARQCTGLIQGEGPALARNGLQDVRVRMVLRAVAFCGSLRDLLRQHPPDPQLARFLAPREFDRMQGAPNQPDYLMRQMGQDLGQCVQTGRIDACLAAGIDATLSAMTAAAASCERIKNTPIPFSYSVLLHRTAYMYCFLLPFGLVDTLEFMTPVVVAIVAYTFFGLDALGDELEEPFGMEPNDLPLDAICRAIEIDLRSALEDEDIPPPLQAVDFRLM</sequence>
<evidence type="ECO:0000256" key="3">
    <source>
        <dbReference type="ARBA" id="ARBA00022475"/>
    </source>
</evidence>
<comment type="similarity">
    <text evidence="8">Belongs to the anion channel-forming bestrophin (TC 1.A.46) family.</text>
</comment>
<keyword evidence="4 9" id="KW-0812">Transmembrane</keyword>
<reference evidence="10" key="1">
    <citation type="submission" date="2022-11" db="EMBL/GenBank/DDBJ databases">
        <title>Isolation and characterization of PLA-degrading bacterium Massilia sp. from Antarctic soil.</title>
        <authorList>
            <person name="Sato K."/>
            <person name="Gomez-Fuentes C."/>
            <person name="Ahmad S.A."/>
            <person name="Zulkharnain A."/>
        </authorList>
    </citation>
    <scope>NUCLEOTIDE SEQUENCE</scope>
    <source>
        <strain evidence="10">N-3</strain>
    </source>
</reference>
<keyword evidence="5 9" id="KW-1133">Transmembrane helix</keyword>
<evidence type="ECO:0000313" key="11">
    <source>
        <dbReference type="Proteomes" id="UP001163336"/>
    </source>
</evidence>
<keyword evidence="7 9" id="KW-0472">Membrane</keyword>
<evidence type="ECO:0000256" key="7">
    <source>
        <dbReference type="ARBA" id="ARBA00023136"/>
    </source>
</evidence>
<organism evidence="10 11">
    <name type="scientific">Massilia varians</name>
    <dbReference type="NCBI Taxonomy" id="457921"/>
    <lineage>
        <taxon>Bacteria</taxon>
        <taxon>Pseudomonadati</taxon>
        <taxon>Pseudomonadota</taxon>
        <taxon>Betaproteobacteria</taxon>
        <taxon>Burkholderiales</taxon>
        <taxon>Oxalobacteraceae</taxon>
        <taxon>Telluria group</taxon>
        <taxon>Massilia</taxon>
    </lineage>
</organism>
<evidence type="ECO:0000256" key="6">
    <source>
        <dbReference type="ARBA" id="ARBA00023065"/>
    </source>
</evidence>
<dbReference type="Pfam" id="PF25539">
    <property type="entry name" value="Bestrophin_2"/>
    <property type="match status" value="1"/>
</dbReference>
<evidence type="ECO:0000256" key="5">
    <source>
        <dbReference type="ARBA" id="ARBA00022989"/>
    </source>
</evidence>
<evidence type="ECO:0000256" key="9">
    <source>
        <dbReference type="SAM" id="Phobius"/>
    </source>
</evidence>
<dbReference type="PANTHER" id="PTHR33281">
    <property type="entry name" value="UPF0187 PROTEIN YNEE"/>
    <property type="match status" value="1"/>
</dbReference>
<evidence type="ECO:0000256" key="1">
    <source>
        <dbReference type="ARBA" id="ARBA00004651"/>
    </source>
</evidence>
<keyword evidence="2" id="KW-0813">Transport</keyword>
<evidence type="ECO:0000256" key="8">
    <source>
        <dbReference type="ARBA" id="ARBA00034708"/>
    </source>
</evidence>
<proteinExistence type="inferred from homology"/>
<gene>
    <name evidence="10" type="ORF">MasN3_05720</name>
</gene>
<accession>A0ABM8C1N0</accession>
<evidence type="ECO:0000256" key="2">
    <source>
        <dbReference type="ARBA" id="ARBA00022448"/>
    </source>
</evidence>
<dbReference type="InterPro" id="IPR044669">
    <property type="entry name" value="YneE/VCCN1/2-like"/>
</dbReference>